<dbReference type="EMBL" id="CM004396">
    <property type="protein sequence ID" value="OAY38622.1"/>
    <property type="molecule type" value="Genomic_DNA"/>
</dbReference>
<organism evidence="1">
    <name type="scientific">Manihot esculenta</name>
    <name type="common">Cassava</name>
    <name type="synonym">Jatropha manihot</name>
    <dbReference type="NCBI Taxonomy" id="3983"/>
    <lineage>
        <taxon>Eukaryota</taxon>
        <taxon>Viridiplantae</taxon>
        <taxon>Streptophyta</taxon>
        <taxon>Embryophyta</taxon>
        <taxon>Tracheophyta</taxon>
        <taxon>Spermatophyta</taxon>
        <taxon>Magnoliopsida</taxon>
        <taxon>eudicotyledons</taxon>
        <taxon>Gunneridae</taxon>
        <taxon>Pentapetalae</taxon>
        <taxon>rosids</taxon>
        <taxon>fabids</taxon>
        <taxon>Malpighiales</taxon>
        <taxon>Euphorbiaceae</taxon>
        <taxon>Crotonoideae</taxon>
        <taxon>Manihoteae</taxon>
        <taxon>Manihot</taxon>
    </lineage>
</organism>
<proteinExistence type="predicted"/>
<evidence type="ECO:0000313" key="1">
    <source>
        <dbReference type="EMBL" id="OAY38622.1"/>
    </source>
</evidence>
<dbReference type="AlphaFoldDB" id="A0A2C9V2V9"/>
<name>A0A2C9V2V9_MANES</name>
<gene>
    <name evidence="1" type="ORF">MANES_10G029500</name>
</gene>
<protein>
    <submittedName>
        <fullName evidence="1">Uncharacterized protein</fullName>
    </submittedName>
</protein>
<sequence length="88" mass="10032">MPVIGVISHQLKLDVRWDLVDKAASNTRHLWIPSLRLSGRCIITCLLSQKQHSALRKQVAIRLSLSHCCSVRKQKQCASSQQKQQMQL</sequence>
<reference evidence="1" key="1">
    <citation type="submission" date="2016-02" db="EMBL/GenBank/DDBJ databases">
        <title>WGS assembly of Manihot esculenta.</title>
        <authorList>
            <person name="Bredeson J.V."/>
            <person name="Prochnik S.E."/>
            <person name="Lyons J.B."/>
            <person name="Schmutz J."/>
            <person name="Grimwood J."/>
            <person name="Vrebalov J."/>
            <person name="Bart R.S."/>
            <person name="Amuge T."/>
            <person name="Ferguson M.E."/>
            <person name="Green R."/>
            <person name="Putnam N."/>
            <person name="Stites J."/>
            <person name="Rounsley S."/>
            <person name="Rokhsar D.S."/>
        </authorList>
    </citation>
    <scope>NUCLEOTIDE SEQUENCE [LARGE SCALE GENOMIC DNA]</scope>
    <source>
        <tissue evidence="1">Leaf</tissue>
    </source>
</reference>
<accession>A0A2C9V2V9</accession>